<proteinExistence type="predicted"/>
<evidence type="ECO:0000256" key="1">
    <source>
        <dbReference type="SAM" id="SignalP"/>
    </source>
</evidence>
<keyword evidence="4" id="KW-1185">Reference proteome</keyword>
<sequence length="387" mass="43774">MDLLIVFLVLSLCIPYCQIDARNNILLDGENHFTQSNSLMKTQRQMEGDFDCVDIYKQPTLQHPLLKNHKIQLYPTFANNTMQSKPFYGKIVDACSPGKVPIYNRRKIDQTITNSSSRFQIDDFRPYSKSSPGYHTVTLDTIQNMIFHGASAGIGAYNLSLQANQYSISSIWLESGPPMELNSIKVGVGVHPSLYGDSQLRLTSHWTADSYKKTGCYNTVCPGFLQVNPDKDYALGSVSHPTSSIGSLDKFIGHFKIKQDRTTGHWWLIIPKGSVYIGYWPKELFTHLRKGSSLIRFGGQTYAPPNKNSPPMGSGRLPKERFRNSGFMGLLKIIDSEYNENDIKPKDMKRYTDTNLDCYDLWYRGYEGSQYKQAFLYGGPGGQNCDV</sequence>
<dbReference type="InterPro" id="IPR053168">
    <property type="entry name" value="Glutamic_endopeptidase"/>
</dbReference>
<accession>A0A9D4VFG9</accession>
<dbReference type="OrthoDB" id="1858978at2759"/>
<protein>
    <recommendedName>
        <fullName evidence="2">Neprosin PEP catalytic domain-containing protein</fullName>
    </recommendedName>
</protein>
<evidence type="ECO:0000313" key="3">
    <source>
        <dbReference type="EMBL" id="KAI5382888.1"/>
    </source>
</evidence>
<dbReference type="Proteomes" id="UP001058974">
    <property type="component" value="Chromosome 7"/>
</dbReference>
<dbReference type="Gene3D" id="3.90.1320.10">
    <property type="entry name" value="Outer-capsid protein sigma 3, large lobe"/>
    <property type="match status" value="1"/>
</dbReference>
<keyword evidence="1" id="KW-0732">Signal</keyword>
<organism evidence="3 4">
    <name type="scientific">Pisum sativum</name>
    <name type="common">Garden pea</name>
    <name type="synonym">Lathyrus oleraceus</name>
    <dbReference type="NCBI Taxonomy" id="3888"/>
    <lineage>
        <taxon>Eukaryota</taxon>
        <taxon>Viridiplantae</taxon>
        <taxon>Streptophyta</taxon>
        <taxon>Embryophyta</taxon>
        <taxon>Tracheophyta</taxon>
        <taxon>Spermatophyta</taxon>
        <taxon>Magnoliopsida</taxon>
        <taxon>eudicotyledons</taxon>
        <taxon>Gunneridae</taxon>
        <taxon>Pentapetalae</taxon>
        <taxon>rosids</taxon>
        <taxon>fabids</taxon>
        <taxon>Fabales</taxon>
        <taxon>Fabaceae</taxon>
        <taxon>Papilionoideae</taxon>
        <taxon>50 kb inversion clade</taxon>
        <taxon>NPAAA clade</taxon>
        <taxon>Hologalegina</taxon>
        <taxon>IRL clade</taxon>
        <taxon>Fabeae</taxon>
        <taxon>Lathyrus</taxon>
    </lineage>
</organism>
<dbReference type="AlphaFoldDB" id="A0A9D4VFG9"/>
<feature type="chain" id="PRO_5039345592" description="Neprosin PEP catalytic domain-containing protein" evidence="1">
    <location>
        <begin position="20"/>
        <end position="387"/>
    </location>
</feature>
<dbReference type="PROSITE" id="PS52045">
    <property type="entry name" value="NEPROSIN_PEP_CD"/>
    <property type="match status" value="1"/>
</dbReference>
<dbReference type="InterPro" id="IPR004314">
    <property type="entry name" value="Neprosin"/>
</dbReference>
<dbReference type="Pfam" id="PF03080">
    <property type="entry name" value="Neprosin"/>
    <property type="match status" value="1"/>
</dbReference>
<evidence type="ECO:0000259" key="2">
    <source>
        <dbReference type="PROSITE" id="PS52045"/>
    </source>
</evidence>
<evidence type="ECO:0000313" key="4">
    <source>
        <dbReference type="Proteomes" id="UP001058974"/>
    </source>
</evidence>
<feature type="signal peptide" evidence="1">
    <location>
        <begin position="1"/>
        <end position="19"/>
    </location>
</feature>
<feature type="domain" description="Neprosin PEP catalytic" evidence="2">
    <location>
        <begin position="128"/>
        <end position="386"/>
    </location>
</feature>
<dbReference type="PANTHER" id="PTHR31589:SF233">
    <property type="entry name" value="PROTEIN, PUTATIVE (DUF239)-RELATED"/>
    <property type="match status" value="1"/>
</dbReference>
<dbReference type="EMBL" id="JAMSHJ010000007">
    <property type="protein sequence ID" value="KAI5382888.1"/>
    <property type="molecule type" value="Genomic_DNA"/>
</dbReference>
<dbReference type="PANTHER" id="PTHR31589">
    <property type="entry name" value="PROTEIN, PUTATIVE (DUF239)-RELATED-RELATED"/>
    <property type="match status" value="1"/>
</dbReference>
<comment type="caution">
    <text evidence="3">The sequence shown here is derived from an EMBL/GenBank/DDBJ whole genome shotgun (WGS) entry which is preliminary data.</text>
</comment>
<name>A0A9D4VFG9_PEA</name>
<dbReference type="Gramene" id="Psat07G0034000-T1">
    <property type="protein sequence ID" value="KAI5382888.1"/>
    <property type="gene ID" value="KIW84_070340"/>
</dbReference>
<gene>
    <name evidence="3" type="ORF">KIW84_070340</name>
</gene>
<reference evidence="3 4" key="1">
    <citation type="journal article" date="2022" name="Nat. Genet.">
        <title>Improved pea reference genome and pan-genome highlight genomic features and evolutionary characteristics.</title>
        <authorList>
            <person name="Yang T."/>
            <person name="Liu R."/>
            <person name="Luo Y."/>
            <person name="Hu S."/>
            <person name="Wang D."/>
            <person name="Wang C."/>
            <person name="Pandey M.K."/>
            <person name="Ge S."/>
            <person name="Xu Q."/>
            <person name="Li N."/>
            <person name="Li G."/>
            <person name="Huang Y."/>
            <person name="Saxena R.K."/>
            <person name="Ji Y."/>
            <person name="Li M."/>
            <person name="Yan X."/>
            <person name="He Y."/>
            <person name="Liu Y."/>
            <person name="Wang X."/>
            <person name="Xiang C."/>
            <person name="Varshney R.K."/>
            <person name="Ding H."/>
            <person name="Gao S."/>
            <person name="Zong X."/>
        </authorList>
    </citation>
    <scope>NUCLEOTIDE SEQUENCE [LARGE SCALE GENOMIC DNA]</scope>
    <source>
        <strain evidence="3 4">cv. Zhongwan 6</strain>
    </source>
</reference>